<name>A0ACC7NXZ8_9BACL</name>
<comment type="caution">
    <text evidence="1">The sequence shown here is derived from an EMBL/GenBank/DDBJ whole genome shotgun (WGS) entry which is preliminary data.</text>
</comment>
<protein>
    <submittedName>
        <fullName evidence="1">Uncharacterized protein</fullName>
    </submittedName>
</protein>
<accession>A0ACC7NXZ8</accession>
<dbReference type="EMBL" id="JBJURJ010000007">
    <property type="protein sequence ID" value="MFM9329045.1"/>
    <property type="molecule type" value="Genomic_DNA"/>
</dbReference>
<organism evidence="1 2">
    <name type="scientific">Paenibacillus mesotrionivorans</name>
    <dbReference type="NCBI Taxonomy" id="3160968"/>
    <lineage>
        <taxon>Bacteria</taxon>
        <taxon>Bacillati</taxon>
        <taxon>Bacillota</taxon>
        <taxon>Bacilli</taxon>
        <taxon>Bacillales</taxon>
        <taxon>Paenibacillaceae</taxon>
        <taxon>Paenibacillus</taxon>
    </lineage>
</organism>
<evidence type="ECO:0000313" key="1">
    <source>
        <dbReference type="EMBL" id="MFM9329045.1"/>
    </source>
</evidence>
<sequence>MHNELQDEERELLQASLLGDVREDIQFLGLTLPDIGWIVAVTLIVGGIPFFLPLFFLIKMAWIIGVFLVYTGARYLDVPYRIRRLYRYWTSASKGSGEQLPELLGAQEDSWLFKSGSVWQMVLHVQPPPWHTAELAKKRNRIGALEAFIRTAVREHFSVDVDTHLVPDYQWELWNAKRSKPKATEGIERLSQRRLRLYESSANLQKDTPERPQAKRTVYVLRLSIEEYRLSLQERDDEPEGATKEELRRYRLLADLRERKNRVLPILEHSGLKCQMLSGYAAAQVLGRQWDAIAWREWQSSQGQWTDEENPQTVEEAEPISIQPVQEKKLSFWQRFITFIRREWHALWTKVQTAAVKRKARSCNKKEVPQENEDKSGQVLALEDKALQLEESYCEEKGPDMPQVLILTSPVPSGKTFLAANWSVAQSTAEHPVALMDLAPDHGTLTVLNPLQGPTEEGWTLYTSRWVPGLSIWVPTQEACGIQSVQDKLQELLQSSAQVVIDLPWLYPWREELKVFGQMVAVLDADYHHWTQWERAATAWSEPVWLNKAEVDMDVLVRDHWDAAISKRFPVFPGAAQRLFQGKPIALEPDVRQHFLGRSVS</sequence>
<keyword evidence="2" id="KW-1185">Reference proteome</keyword>
<proteinExistence type="predicted"/>
<dbReference type="Proteomes" id="UP001631969">
    <property type="component" value="Unassembled WGS sequence"/>
</dbReference>
<reference evidence="1" key="1">
    <citation type="submission" date="2024-12" db="EMBL/GenBank/DDBJ databases">
        <authorList>
            <person name="Wu N."/>
        </authorList>
    </citation>
    <scope>NUCLEOTIDE SEQUENCE</scope>
    <source>
        <strain evidence="1">P15</strain>
    </source>
</reference>
<gene>
    <name evidence="1" type="ORF">ACI1P1_12180</name>
</gene>
<evidence type="ECO:0000313" key="2">
    <source>
        <dbReference type="Proteomes" id="UP001631969"/>
    </source>
</evidence>